<dbReference type="InterPro" id="IPR050237">
    <property type="entry name" value="ATP-dep_AMP-bd_enzyme"/>
</dbReference>
<dbReference type="InterPro" id="IPR025110">
    <property type="entry name" value="AMP-bd_C"/>
</dbReference>
<comment type="caution">
    <text evidence="2">The sequence shown here is derived from an EMBL/GenBank/DDBJ whole genome shotgun (WGS) entry which is preliminary data.</text>
</comment>
<evidence type="ECO:0000313" key="2">
    <source>
        <dbReference type="EMBL" id="MWT20860.1"/>
    </source>
</evidence>
<reference evidence="2 3" key="1">
    <citation type="submission" date="2019-12" db="EMBL/GenBank/DDBJ databases">
        <title>Enteriobacteria Tanzani isolates_8377-8380.</title>
        <authorList>
            <person name="Subbiah M."/>
            <person name="Call D."/>
        </authorList>
    </citation>
    <scope>NUCLEOTIDE SEQUENCE [LARGE SCALE GENOMIC DNA]</scope>
    <source>
        <strain evidence="2 3">8378wH8</strain>
    </source>
</reference>
<evidence type="ECO:0000259" key="1">
    <source>
        <dbReference type="Pfam" id="PF13193"/>
    </source>
</evidence>
<sequence length="132" mass="14891">MERGWYDTGDIVRFDEQGFVQIQGRAKRFAKIAGEMVSLEMVEQLALGVSPDKVHATAIKSDASKGEALVLFTTDNELTRDKLQQYAREHGVPELAVPRDIRYLKQMPLLGSGKPDFVTLKSWVDEAEQHDE</sequence>
<feature type="domain" description="AMP-binding enzyme C-terminal" evidence="1">
    <location>
        <begin position="51"/>
        <end position="114"/>
    </location>
</feature>
<dbReference type="AlphaFoldDB" id="A0A8T5ZYU9"/>
<dbReference type="Proteomes" id="UP000462410">
    <property type="component" value="Unassembled WGS sequence"/>
</dbReference>
<dbReference type="Gene3D" id="2.30.38.10">
    <property type="entry name" value="Luciferase, Domain 3"/>
    <property type="match status" value="1"/>
</dbReference>
<protein>
    <submittedName>
        <fullName evidence="2">AMP-binding protein</fullName>
    </submittedName>
</protein>
<dbReference type="PANTHER" id="PTHR43767:SF1">
    <property type="entry name" value="NONRIBOSOMAL PEPTIDE SYNTHASE PES1 (EUROFUNG)-RELATED"/>
    <property type="match status" value="1"/>
</dbReference>
<dbReference type="InterPro" id="IPR045851">
    <property type="entry name" value="AMP-bd_C_sf"/>
</dbReference>
<dbReference type="PANTHER" id="PTHR43767">
    <property type="entry name" value="LONG-CHAIN-FATTY-ACID--COA LIGASE"/>
    <property type="match status" value="1"/>
</dbReference>
<accession>A0A8T5ZYU9</accession>
<dbReference type="SUPFAM" id="SSF56801">
    <property type="entry name" value="Acetyl-CoA synthetase-like"/>
    <property type="match status" value="1"/>
</dbReference>
<dbReference type="GO" id="GO:0016878">
    <property type="term" value="F:acid-thiol ligase activity"/>
    <property type="evidence" value="ECO:0007669"/>
    <property type="project" value="UniProtKB-ARBA"/>
</dbReference>
<dbReference type="Pfam" id="PF13193">
    <property type="entry name" value="AMP-binding_C"/>
    <property type="match status" value="1"/>
</dbReference>
<evidence type="ECO:0000313" key="3">
    <source>
        <dbReference type="Proteomes" id="UP000462410"/>
    </source>
</evidence>
<dbReference type="EMBL" id="WTRC01000076">
    <property type="protein sequence ID" value="MWT20860.1"/>
    <property type="molecule type" value="Genomic_DNA"/>
</dbReference>
<gene>
    <name evidence="2" type="ORF">GP965_07930</name>
</gene>
<dbReference type="Gene3D" id="3.30.300.30">
    <property type="match status" value="1"/>
</dbReference>
<organism evidence="2 3">
    <name type="scientific">Escherichia coli</name>
    <dbReference type="NCBI Taxonomy" id="562"/>
    <lineage>
        <taxon>Bacteria</taxon>
        <taxon>Pseudomonadati</taxon>
        <taxon>Pseudomonadota</taxon>
        <taxon>Gammaproteobacteria</taxon>
        <taxon>Enterobacterales</taxon>
        <taxon>Enterobacteriaceae</taxon>
        <taxon>Escherichia</taxon>
    </lineage>
</organism>
<dbReference type="FunFam" id="3.30.300.30:FF:000009">
    <property type="entry name" value="Bifunctional protein Aas"/>
    <property type="match status" value="1"/>
</dbReference>
<name>A0A8T5ZYU9_ECOLX</name>
<proteinExistence type="predicted"/>